<organism evidence="1 2">
    <name type="scientific">Ambispora gerdemannii</name>
    <dbReference type="NCBI Taxonomy" id="144530"/>
    <lineage>
        <taxon>Eukaryota</taxon>
        <taxon>Fungi</taxon>
        <taxon>Fungi incertae sedis</taxon>
        <taxon>Mucoromycota</taxon>
        <taxon>Glomeromycotina</taxon>
        <taxon>Glomeromycetes</taxon>
        <taxon>Archaeosporales</taxon>
        <taxon>Ambisporaceae</taxon>
        <taxon>Ambispora</taxon>
    </lineage>
</organism>
<reference evidence="1" key="1">
    <citation type="submission" date="2021-06" db="EMBL/GenBank/DDBJ databases">
        <authorList>
            <person name="Kallberg Y."/>
            <person name="Tangrot J."/>
            <person name="Rosling A."/>
        </authorList>
    </citation>
    <scope>NUCLEOTIDE SEQUENCE</scope>
    <source>
        <strain evidence="1">MT106</strain>
    </source>
</reference>
<evidence type="ECO:0000313" key="1">
    <source>
        <dbReference type="EMBL" id="CAG8667444.1"/>
    </source>
</evidence>
<gene>
    <name evidence="1" type="ORF">AGERDE_LOCUS12101</name>
</gene>
<sequence length="49" mass="5376">RLKPGEHVIWHGVIVAEFTSEEFSAINTSGSTLKGFDYGLLELIVTISL</sequence>
<dbReference type="EMBL" id="CAJVPL010007033">
    <property type="protein sequence ID" value="CAG8667444.1"/>
    <property type="molecule type" value="Genomic_DNA"/>
</dbReference>
<evidence type="ECO:0000313" key="2">
    <source>
        <dbReference type="Proteomes" id="UP000789831"/>
    </source>
</evidence>
<comment type="caution">
    <text evidence="1">The sequence shown here is derived from an EMBL/GenBank/DDBJ whole genome shotgun (WGS) entry which is preliminary data.</text>
</comment>
<dbReference type="AlphaFoldDB" id="A0A9N9EBG6"/>
<protein>
    <submittedName>
        <fullName evidence="1">8925_t:CDS:1</fullName>
    </submittedName>
</protein>
<feature type="non-terminal residue" evidence="1">
    <location>
        <position position="1"/>
    </location>
</feature>
<name>A0A9N9EBG6_9GLOM</name>
<accession>A0A9N9EBG6</accession>
<keyword evidence="2" id="KW-1185">Reference proteome</keyword>
<proteinExistence type="predicted"/>
<dbReference type="Proteomes" id="UP000789831">
    <property type="component" value="Unassembled WGS sequence"/>
</dbReference>